<keyword evidence="3" id="KW-1003">Cell membrane</keyword>
<proteinExistence type="predicted"/>
<dbReference type="InterPro" id="IPR041916">
    <property type="entry name" value="Anti_sigma_zinc_sf"/>
</dbReference>
<evidence type="ECO:0000313" key="11">
    <source>
        <dbReference type="EMBL" id="ENO15010.1"/>
    </source>
</evidence>
<gene>
    <name evidence="11" type="ORF">J057_06666</name>
</gene>
<keyword evidence="5 9" id="KW-1133">Transmembrane helix</keyword>
<evidence type="ECO:0000256" key="2">
    <source>
        <dbReference type="ARBA" id="ARBA00004236"/>
    </source>
</evidence>
<dbReference type="RefSeq" id="WP_004579307.1">
    <property type="nucleotide sequence ID" value="NZ_AP028878.1"/>
</dbReference>
<accession>N6VXL3</accession>
<dbReference type="InterPro" id="IPR018764">
    <property type="entry name" value="RskA_C"/>
</dbReference>
<keyword evidence="6 9" id="KW-0472">Membrane</keyword>
<dbReference type="GO" id="GO:0006417">
    <property type="term" value="P:regulation of translation"/>
    <property type="evidence" value="ECO:0007669"/>
    <property type="project" value="TreeGrafter"/>
</dbReference>
<feature type="domain" description="Anti-sigma K factor RskA C-terminal" evidence="10">
    <location>
        <begin position="97"/>
        <end position="223"/>
    </location>
</feature>
<evidence type="ECO:0000256" key="7">
    <source>
        <dbReference type="ARBA" id="ARBA00029829"/>
    </source>
</evidence>
<dbReference type="STRING" id="626887.J057_06666"/>
<keyword evidence="4 9" id="KW-0812">Transmembrane</keyword>
<dbReference type="PANTHER" id="PTHR37461:SF1">
    <property type="entry name" value="ANTI-SIGMA-K FACTOR RSKA"/>
    <property type="match status" value="1"/>
</dbReference>
<evidence type="ECO:0000313" key="12">
    <source>
        <dbReference type="Proteomes" id="UP000013165"/>
    </source>
</evidence>
<protein>
    <recommendedName>
        <fullName evidence="8">Regulator of SigK</fullName>
    </recommendedName>
    <alternativeName>
        <fullName evidence="7">Sigma-K anti-sigma factor RskA</fullName>
    </alternativeName>
</protein>
<dbReference type="OrthoDB" id="5298046at2"/>
<evidence type="ECO:0000256" key="5">
    <source>
        <dbReference type="ARBA" id="ARBA00022989"/>
    </source>
</evidence>
<comment type="caution">
    <text evidence="11">The sequence shown here is derived from an EMBL/GenBank/DDBJ whole genome shotgun (WGS) entry which is preliminary data.</text>
</comment>
<dbReference type="PANTHER" id="PTHR37461">
    <property type="entry name" value="ANTI-SIGMA-K FACTOR RSKA"/>
    <property type="match status" value="1"/>
</dbReference>
<dbReference type="Proteomes" id="UP000013165">
    <property type="component" value="Unassembled WGS sequence"/>
</dbReference>
<dbReference type="HOGENOM" id="CLU_075065_0_0_6"/>
<feature type="transmembrane region" description="Helical" evidence="9">
    <location>
        <begin position="89"/>
        <end position="110"/>
    </location>
</feature>
<evidence type="ECO:0000256" key="3">
    <source>
        <dbReference type="ARBA" id="ARBA00022475"/>
    </source>
</evidence>
<evidence type="ECO:0000256" key="6">
    <source>
        <dbReference type="ARBA" id="ARBA00023136"/>
    </source>
</evidence>
<evidence type="ECO:0000259" key="10">
    <source>
        <dbReference type="Pfam" id="PF10099"/>
    </source>
</evidence>
<reference evidence="11 12" key="1">
    <citation type="journal article" date="2013" name="Genome Announc.">
        <title>Genome Sequence of the Polycyclic Aromatic Hydrocarbon-Degrading Bacterium Strain Marinobacter nanhaiticus D15-8WT.</title>
        <authorList>
            <person name="Cui Z."/>
            <person name="Gao W."/>
            <person name="Li Q."/>
            <person name="Xu G."/>
            <person name="Zheng L."/>
        </authorList>
    </citation>
    <scope>NUCLEOTIDE SEQUENCE [LARGE SCALE GENOMIC DNA]</scope>
    <source>
        <strain evidence="11 12">D15-8W</strain>
    </source>
</reference>
<comment type="subcellular location">
    <subcellularLocation>
        <location evidence="2">Cell membrane</location>
    </subcellularLocation>
    <subcellularLocation>
        <location evidence="1">Membrane</location>
        <topology evidence="1">Single-pass membrane protein</topology>
    </subcellularLocation>
</comment>
<dbReference type="GO" id="GO:0016989">
    <property type="term" value="F:sigma factor antagonist activity"/>
    <property type="evidence" value="ECO:0007669"/>
    <property type="project" value="TreeGrafter"/>
</dbReference>
<dbReference type="EMBL" id="APLQ01000011">
    <property type="protein sequence ID" value="ENO15010.1"/>
    <property type="molecule type" value="Genomic_DNA"/>
</dbReference>
<dbReference type="AlphaFoldDB" id="N6VXL3"/>
<dbReference type="InterPro" id="IPR051474">
    <property type="entry name" value="Anti-sigma-K/W_factor"/>
</dbReference>
<evidence type="ECO:0000256" key="1">
    <source>
        <dbReference type="ARBA" id="ARBA00004167"/>
    </source>
</evidence>
<sequence length="233" mass="25645">MNRTPERIERLAAEYALGALQGGARRRFERWMMESWSIRQEVWYWENKLAPLADAVPDKTPPARVWQRIEERLWPDMAKTTGRKGSLNWLWAGWSLAATAAVLVLAVVLLQQPGVPERGLLSGAVVQEDSTDPLWLVAERGKPGRLSLRPVAAAPAEGNKDYELWVVPEDGNPMSLGVIPVGEDTLQITLSPEARAALEASKTLAISLEPRGGSPTGAPTGPILHITRLHELE</sequence>
<dbReference type="Pfam" id="PF10099">
    <property type="entry name" value="RskA_C"/>
    <property type="match status" value="1"/>
</dbReference>
<evidence type="ECO:0000256" key="9">
    <source>
        <dbReference type="SAM" id="Phobius"/>
    </source>
</evidence>
<dbReference type="GO" id="GO:0005886">
    <property type="term" value="C:plasma membrane"/>
    <property type="evidence" value="ECO:0007669"/>
    <property type="project" value="UniProtKB-SubCell"/>
</dbReference>
<dbReference type="PATRIC" id="fig|626887.3.peg.1323"/>
<evidence type="ECO:0000256" key="4">
    <source>
        <dbReference type="ARBA" id="ARBA00022692"/>
    </source>
</evidence>
<organism evidence="11 12">
    <name type="scientific">Marinobacter nanhaiticus D15-8W</name>
    <dbReference type="NCBI Taxonomy" id="626887"/>
    <lineage>
        <taxon>Bacteria</taxon>
        <taxon>Pseudomonadati</taxon>
        <taxon>Pseudomonadota</taxon>
        <taxon>Gammaproteobacteria</taxon>
        <taxon>Pseudomonadales</taxon>
        <taxon>Marinobacteraceae</taxon>
        <taxon>Marinobacter</taxon>
    </lineage>
</organism>
<name>N6VXL3_9GAMM</name>
<dbReference type="Gene3D" id="1.10.10.1320">
    <property type="entry name" value="Anti-sigma factor, zinc-finger domain"/>
    <property type="match status" value="1"/>
</dbReference>
<dbReference type="eggNOG" id="COG5343">
    <property type="taxonomic scope" value="Bacteria"/>
</dbReference>
<evidence type="ECO:0000256" key="8">
    <source>
        <dbReference type="ARBA" id="ARBA00030803"/>
    </source>
</evidence>
<keyword evidence="12" id="KW-1185">Reference proteome</keyword>